<dbReference type="InterPro" id="IPR027417">
    <property type="entry name" value="P-loop_NTPase"/>
</dbReference>
<feature type="compositionally biased region" description="Polar residues" evidence="1">
    <location>
        <begin position="479"/>
        <end position="493"/>
    </location>
</feature>
<gene>
    <name evidence="2" type="ORF">D9Q98_000398</name>
</gene>
<dbReference type="Gene3D" id="3.40.50.300">
    <property type="entry name" value="P-loop containing nucleotide triphosphate hydrolases"/>
    <property type="match status" value="1"/>
</dbReference>
<reference evidence="2" key="1">
    <citation type="journal article" date="2019" name="Plant J.">
        <title>Chlorella vulgaris genome assembly and annotation reveals the molecular basis for metabolic acclimation to high light conditions.</title>
        <authorList>
            <person name="Cecchin M."/>
            <person name="Marcolungo L."/>
            <person name="Rossato M."/>
            <person name="Girolomoni L."/>
            <person name="Cosentino E."/>
            <person name="Cuine S."/>
            <person name="Li-Beisson Y."/>
            <person name="Delledonne M."/>
            <person name="Ballottari M."/>
        </authorList>
    </citation>
    <scope>NUCLEOTIDE SEQUENCE</scope>
    <source>
        <strain evidence="2">211/11P</strain>
    </source>
</reference>
<comment type="caution">
    <text evidence="2">The sequence shown here is derived from an EMBL/GenBank/DDBJ whole genome shotgun (WGS) entry which is preliminary data.</text>
</comment>
<dbReference type="PANTHER" id="PTHR33477:SF2">
    <property type="entry name" value="2-PHOSPHOGLYCERATE KINASE"/>
    <property type="match status" value="1"/>
</dbReference>
<evidence type="ECO:0000313" key="2">
    <source>
        <dbReference type="EMBL" id="KAI3437954.1"/>
    </source>
</evidence>
<feature type="region of interest" description="Disordered" evidence="1">
    <location>
        <begin position="250"/>
        <end position="271"/>
    </location>
</feature>
<feature type="region of interest" description="Disordered" evidence="1">
    <location>
        <begin position="464"/>
        <end position="498"/>
    </location>
</feature>
<dbReference type="Proteomes" id="UP001055712">
    <property type="component" value="Unassembled WGS sequence"/>
</dbReference>
<evidence type="ECO:0008006" key="4">
    <source>
        <dbReference type="Google" id="ProtNLM"/>
    </source>
</evidence>
<sequence length="678" mass="71449">MEADIQQQQQEQQQRKLLELAAERLVREAQARTTSSSYDFVKIKVRLGSQLEHYYILSRFLLSRMLTVITLPQHKAVRVALDVKKHLVDHGRLDITQDELEEVLFALLRQRGYGDEYVRRYQMVTLFYQQKRPLIILIAGSACTGKSSLAQQLASRLNLPNVLQTDVLYELLRASGIGDLPADPLWRRALPPGVGLVPAFQHECGTIRRALDGDLCKCIRDGKSIIIEGLHIDPGLFLLEFGDSRGVSPTSSGGGLDLASGDPRSSSSEVPVPVVEPVPISAGAAAEVQAHMAALQMSAAANGSAAMPAAATAAEGQQASSRTAAAEAAAAAAGLLAQQNAAAAAVAADLAGAQPDASSAVRRTASFGDAVQRLHYGSLHRLHPSWKEREQAGSSQALLRPRSARLGSSSSMERGQAIFMLKSPEAEGCVGAESGGEAGSVPALLPSPRLAPCISLPPVWEQGGRDAPQRCHSLPSAARQRSTRPSESHQWASHQKPVPEEAAMECFGSGDTDAAPAAVAVMPPGDEQPPAAHAPSSPIITEQANVTEASIAGAVANQQQQQQQGQHSSVAAADAAAAAAAGAGPVFVPICLTVDDGEYDGMLDDWLAHQQRALGDGGAEGAATPAGSQEAALRLRLLQEHLRQYGASGVPVVDTSDMAQALDSMHAYVLQCIELALI</sequence>
<reference evidence="2" key="2">
    <citation type="submission" date="2020-11" db="EMBL/GenBank/DDBJ databases">
        <authorList>
            <person name="Cecchin M."/>
            <person name="Marcolungo L."/>
            <person name="Rossato M."/>
            <person name="Girolomoni L."/>
            <person name="Cosentino E."/>
            <person name="Cuine S."/>
            <person name="Li-Beisson Y."/>
            <person name="Delledonne M."/>
            <person name="Ballottari M."/>
        </authorList>
    </citation>
    <scope>NUCLEOTIDE SEQUENCE</scope>
    <source>
        <strain evidence="2">211/11P</strain>
        <tissue evidence="2">Whole cell</tissue>
    </source>
</reference>
<organism evidence="2 3">
    <name type="scientific">Chlorella vulgaris</name>
    <name type="common">Green alga</name>
    <dbReference type="NCBI Taxonomy" id="3077"/>
    <lineage>
        <taxon>Eukaryota</taxon>
        <taxon>Viridiplantae</taxon>
        <taxon>Chlorophyta</taxon>
        <taxon>core chlorophytes</taxon>
        <taxon>Trebouxiophyceae</taxon>
        <taxon>Chlorellales</taxon>
        <taxon>Chlorellaceae</taxon>
        <taxon>Chlorella clade</taxon>
        <taxon>Chlorella</taxon>
    </lineage>
</organism>
<dbReference type="PANTHER" id="PTHR33477">
    <property type="entry name" value="P-LOOP NTPASE DOMAIN-CONTAINING PROTEIN LPA1 HOMOLOG 1"/>
    <property type="match status" value="1"/>
</dbReference>
<evidence type="ECO:0000256" key="1">
    <source>
        <dbReference type="SAM" id="MobiDB-lite"/>
    </source>
</evidence>
<accession>A0A9D4TYZ9</accession>
<keyword evidence="3" id="KW-1185">Reference proteome</keyword>
<evidence type="ECO:0000313" key="3">
    <source>
        <dbReference type="Proteomes" id="UP001055712"/>
    </source>
</evidence>
<dbReference type="OrthoDB" id="271259at2759"/>
<feature type="compositionally biased region" description="Low complexity" evidence="1">
    <location>
        <begin position="257"/>
        <end position="271"/>
    </location>
</feature>
<proteinExistence type="predicted"/>
<protein>
    <recommendedName>
        <fullName evidence="4">2-phosphoglycerate kinase</fullName>
    </recommendedName>
</protein>
<dbReference type="AlphaFoldDB" id="A0A9D4TYZ9"/>
<dbReference type="SUPFAM" id="SSF52540">
    <property type="entry name" value="P-loop containing nucleoside triphosphate hydrolases"/>
    <property type="match status" value="1"/>
</dbReference>
<name>A0A9D4TYZ9_CHLVU</name>
<feature type="region of interest" description="Disordered" evidence="1">
    <location>
        <begin position="389"/>
        <end position="411"/>
    </location>
</feature>
<dbReference type="EMBL" id="SIDB01000001">
    <property type="protein sequence ID" value="KAI3437954.1"/>
    <property type="molecule type" value="Genomic_DNA"/>
</dbReference>